<sequence>MARILFLLSALGFVSALDQQVLSGPVVHGQHKDKPLIDTKSFQKTIKGDNLLARAKELYEIAKTSQDEWNHPTRVIGSAVGHQATLEWIYSTIAKLGDYYTLSNQSFPVVLGRVNEARLVLENDVSKSMVPFALSPSTPNKQPVFSQLTLIANDGCEASDFPSETKGSIAFIRRGSCFYSNKSSLAGQAGALAAVVYNTDDEQFRGTLSFVDPDHVATVGIALGEAAPIIKRLENGDSIDAIVYVNAELQEIHTTNIVAQTTAGDPDNCVMLGAHSDSVEAGPGINDDGSGTISLLEIATQLTAYNVTNCVRFGWWAGEEEGLLGSEWYASSLSKEENAKIRMFMDYDMMASPNYAYQIYNATNAINPSGSEELRDLYVDWYKDQGLNYSFIPFDGRSDYVGFLVQGIPSGGIATGAEGIKSKKGEAKFGGKAGDWFDPCYHQLCDDVGNLNMTAFVVNTQLIAHSVATYARSLDDYPKRSLEAAADNGQFGVRDMKYRGSYLVM</sequence>
<evidence type="ECO:0000259" key="7">
    <source>
        <dbReference type="Pfam" id="PF02225"/>
    </source>
</evidence>
<dbReference type="GO" id="GO:0004177">
    <property type="term" value="F:aminopeptidase activity"/>
    <property type="evidence" value="ECO:0007669"/>
    <property type="project" value="UniProtKB-KW"/>
</dbReference>
<keyword evidence="4 6" id="KW-0378">Hydrolase</keyword>
<dbReference type="FunFam" id="3.40.630.10:FF:000093">
    <property type="entry name" value="Peptide hydrolase"/>
    <property type="match status" value="1"/>
</dbReference>
<feature type="signal peptide" evidence="6">
    <location>
        <begin position="1"/>
        <end position="16"/>
    </location>
</feature>
<dbReference type="EC" id="3.4.-.-" evidence="6"/>
<accession>A0A6A6UHJ2</accession>
<dbReference type="Pfam" id="PF04389">
    <property type="entry name" value="Peptidase_M28"/>
    <property type="match status" value="1"/>
</dbReference>
<feature type="chain" id="PRO_5025711930" description="Peptide hydrolase" evidence="6">
    <location>
        <begin position="17"/>
        <end position="505"/>
    </location>
</feature>
<protein>
    <recommendedName>
        <fullName evidence="6">Peptide hydrolase</fullName>
        <ecNumber evidence="6">3.4.-.-</ecNumber>
    </recommendedName>
</protein>
<proteinExistence type="inferred from homology"/>
<dbReference type="AlphaFoldDB" id="A0A6A6UHJ2"/>
<evidence type="ECO:0000256" key="5">
    <source>
        <dbReference type="ARBA" id="ARBA00022833"/>
    </source>
</evidence>
<dbReference type="InterPro" id="IPR007484">
    <property type="entry name" value="Peptidase_M28"/>
</dbReference>
<keyword evidence="9" id="KW-0031">Aminopeptidase</keyword>
<dbReference type="InterPro" id="IPR046450">
    <property type="entry name" value="PA_dom_sf"/>
</dbReference>
<dbReference type="InterPro" id="IPR003137">
    <property type="entry name" value="PA_domain"/>
</dbReference>
<comment type="similarity">
    <text evidence="6">Belongs to the peptidase M28 family.</text>
</comment>
<evidence type="ECO:0000256" key="1">
    <source>
        <dbReference type="ARBA" id="ARBA00001947"/>
    </source>
</evidence>
<dbReference type="Pfam" id="PF02225">
    <property type="entry name" value="PA"/>
    <property type="match status" value="1"/>
</dbReference>
<dbReference type="SUPFAM" id="SSF53187">
    <property type="entry name" value="Zn-dependent exopeptidases"/>
    <property type="match status" value="1"/>
</dbReference>
<keyword evidence="6" id="KW-0732">Signal</keyword>
<dbReference type="PANTHER" id="PTHR12147">
    <property type="entry name" value="METALLOPEPTIDASE M28 FAMILY MEMBER"/>
    <property type="match status" value="1"/>
</dbReference>
<dbReference type="Gene3D" id="3.50.30.30">
    <property type="match status" value="1"/>
</dbReference>
<keyword evidence="10" id="KW-1185">Reference proteome</keyword>
<dbReference type="SUPFAM" id="SSF52025">
    <property type="entry name" value="PA domain"/>
    <property type="match status" value="1"/>
</dbReference>
<organism evidence="9 10">
    <name type="scientific">Microthyrium microscopicum</name>
    <dbReference type="NCBI Taxonomy" id="703497"/>
    <lineage>
        <taxon>Eukaryota</taxon>
        <taxon>Fungi</taxon>
        <taxon>Dikarya</taxon>
        <taxon>Ascomycota</taxon>
        <taxon>Pezizomycotina</taxon>
        <taxon>Dothideomycetes</taxon>
        <taxon>Dothideomycetes incertae sedis</taxon>
        <taxon>Microthyriales</taxon>
        <taxon>Microthyriaceae</taxon>
        <taxon>Microthyrium</taxon>
    </lineage>
</organism>
<dbReference type="GO" id="GO:0006508">
    <property type="term" value="P:proteolysis"/>
    <property type="evidence" value="ECO:0007669"/>
    <property type="project" value="UniProtKB-KW"/>
</dbReference>
<name>A0A6A6UHJ2_9PEZI</name>
<reference evidence="9" key="1">
    <citation type="journal article" date="2020" name="Stud. Mycol.">
        <title>101 Dothideomycetes genomes: a test case for predicting lifestyles and emergence of pathogens.</title>
        <authorList>
            <person name="Haridas S."/>
            <person name="Albert R."/>
            <person name="Binder M."/>
            <person name="Bloem J."/>
            <person name="Labutti K."/>
            <person name="Salamov A."/>
            <person name="Andreopoulos B."/>
            <person name="Baker S."/>
            <person name="Barry K."/>
            <person name="Bills G."/>
            <person name="Bluhm B."/>
            <person name="Cannon C."/>
            <person name="Castanera R."/>
            <person name="Culley D."/>
            <person name="Daum C."/>
            <person name="Ezra D."/>
            <person name="Gonzalez J."/>
            <person name="Henrissat B."/>
            <person name="Kuo A."/>
            <person name="Liang C."/>
            <person name="Lipzen A."/>
            <person name="Lutzoni F."/>
            <person name="Magnuson J."/>
            <person name="Mondo S."/>
            <person name="Nolan M."/>
            <person name="Ohm R."/>
            <person name="Pangilinan J."/>
            <person name="Park H.-J."/>
            <person name="Ramirez L."/>
            <person name="Alfaro M."/>
            <person name="Sun H."/>
            <person name="Tritt A."/>
            <person name="Yoshinaga Y."/>
            <person name="Zwiers L.-H."/>
            <person name="Turgeon B."/>
            <person name="Goodwin S."/>
            <person name="Spatafora J."/>
            <person name="Crous P."/>
            <person name="Grigoriev I."/>
        </authorList>
    </citation>
    <scope>NUCLEOTIDE SEQUENCE</scope>
    <source>
        <strain evidence="9">CBS 115976</strain>
    </source>
</reference>
<dbReference type="PANTHER" id="PTHR12147:SF17">
    <property type="entry name" value="AMINOPEPTIDASE Y"/>
    <property type="match status" value="1"/>
</dbReference>
<dbReference type="OrthoDB" id="10013407at2759"/>
<evidence type="ECO:0000256" key="3">
    <source>
        <dbReference type="ARBA" id="ARBA00022723"/>
    </source>
</evidence>
<dbReference type="EMBL" id="MU004233">
    <property type="protein sequence ID" value="KAF2670903.1"/>
    <property type="molecule type" value="Genomic_DNA"/>
</dbReference>
<comment type="cofactor">
    <cofactor evidence="1">
        <name>Zn(2+)</name>
        <dbReference type="ChEBI" id="CHEBI:29105"/>
    </cofactor>
</comment>
<evidence type="ECO:0000313" key="9">
    <source>
        <dbReference type="EMBL" id="KAF2670903.1"/>
    </source>
</evidence>
<evidence type="ECO:0000256" key="6">
    <source>
        <dbReference type="RuleBase" id="RU361240"/>
    </source>
</evidence>
<dbReference type="Proteomes" id="UP000799302">
    <property type="component" value="Unassembled WGS sequence"/>
</dbReference>
<dbReference type="GO" id="GO:0008235">
    <property type="term" value="F:metalloexopeptidase activity"/>
    <property type="evidence" value="ECO:0007669"/>
    <property type="project" value="InterPro"/>
</dbReference>
<dbReference type="InterPro" id="IPR045175">
    <property type="entry name" value="M28_fam"/>
</dbReference>
<feature type="domain" description="PA" evidence="7">
    <location>
        <begin position="149"/>
        <end position="226"/>
    </location>
</feature>
<dbReference type="GO" id="GO:0046872">
    <property type="term" value="F:metal ion binding"/>
    <property type="evidence" value="ECO:0007669"/>
    <property type="project" value="UniProtKB-KW"/>
</dbReference>
<evidence type="ECO:0000313" key="10">
    <source>
        <dbReference type="Proteomes" id="UP000799302"/>
    </source>
</evidence>
<keyword evidence="2 6" id="KW-0645">Protease</keyword>
<evidence type="ECO:0000256" key="2">
    <source>
        <dbReference type="ARBA" id="ARBA00022670"/>
    </source>
</evidence>
<feature type="domain" description="Peptidase M28" evidence="8">
    <location>
        <begin position="256"/>
        <end position="465"/>
    </location>
</feature>
<evidence type="ECO:0000256" key="4">
    <source>
        <dbReference type="ARBA" id="ARBA00022801"/>
    </source>
</evidence>
<dbReference type="Gene3D" id="3.40.630.10">
    <property type="entry name" value="Zn peptidases"/>
    <property type="match status" value="1"/>
</dbReference>
<evidence type="ECO:0000259" key="8">
    <source>
        <dbReference type="Pfam" id="PF04389"/>
    </source>
</evidence>
<gene>
    <name evidence="9" type="ORF">BT63DRAFT_371276</name>
</gene>
<keyword evidence="3 6" id="KW-0479">Metal-binding</keyword>
<keyword evidence="5 6" id="KW-0862">Zinc</keyword>